<evidence type="ECO:0000256" key="11">
    <source>
        <dbReference type="HAMAP-Rule" id="MF_00276"/>
    </source>
</evidence>
<keyword evidence="13" id="KW-1185">Reference proteome</keyword>
<keyword evidence="7 11" id="KW-0630">Potassium</keyword>
<name>A0ABU5VVS9_9BACT</name>
<evidence type="ECO:0000256" key="5">
    <source>
        <dbReference type="ARBA" id="ARBA00022741"/>
    </source>
</evidence>
<keyword evidence="5 11" id="KW-0547">Nucleotide-binding</keyword>
<dbReference type="PANTHER" id="PTHR30042">
    <property type="entry name" value="POTASSIUM-TRANSPORTING ATPASE C CHAIN"/>
    <property type="match status" value="1"/>
</dbReference>
<dbReference type="EMBL" id="JAYGJQ010000002">
    <property type="protein sequence ID" value="MEA9357168.1"/>
    <property type="molecule type" value="Genomic_DNA"/>
</dbReference>
<evidence type="ECO:0000256" key="3">
    <source>
        <dbReference type="ARBA" id="ARBA00022538"/>
    </source>
</evidence>
<comment type="similarity">
    <text evidence="11">Belongs to the KdpC family.</text>
</comment>
<evidence type="ECO:0000256" key="1">
    <source>
        <dbReference type="ARBA" id="ARBA00022448"/>
    </source>
</evidence>
<dbReference type="RefSeq" id="WP_323577062.1">
    <property type="nucleotide sequence ID" value="NZ_JAYGJQ010000002.1"/>
</dbReference>
<accession>A0ABU5VVS9</accession>
<evidence type="ECO:0000313" key="13">
    <source>
        <dbReference type="Proteomes" id="UP001302274"/>
    </source>
</evidence>
<protein>
    <recommendedName>
        <fullName evidence="11">Potassium-transporting ATPase KdpC subunit</fullName>
    </recommendedName>
    <alternativeName>
        <fullName evidence="11">ATP phosphohydrolase [potassium-transporting] C chain</fullName>
    </alternativeName>
    <alternativeName>
        <fullName evidence="11">Potassium-binding and translocating subunit C</fullName>
    </alternativeName>
    <alternativeName>
        <fullName evidence="11">Potassium-translocating ATPase C chain</fullName>
    </alternativeName>
</protein>
<dbReference type="PANTHER" id="PTHR30042:SF2">
    <property type="entry name" value="POTASSIUM-TRANSPORTING ATPASE KDPC SUBUNIT"/>
    <property type="match status" value="1"/>
</dbReference>
<evidence type="ECO:0000256" key="10">
    <source>
        <dbReference type="ARBA" id="ARBA00023136"/>
    </source>
</evidence>
<evidence type="ECO:0000256" key="4">
    <source>
        <dbReference type="ARBA" id="ARBA00022692"/>
    </source>
</evidence>
<dbReference type="NCBIfam" id="TIGR00681">
    <property type="entry name" value="kdpC"/>
    <property type="match status" value="1"/>
</dbReference>
<evidence type="ECO:0000313" key="12">
    <source>
        <dbReference type="EMBL" id="MEA9357168.1"/>
    </source>
</evidence>
<dbReference type="Pfam" id="PF02669">
    <property type="entry name" value="KdpC"/>
    <property type="match status" value="1"/>
</dbReference>
<organism evidence="12 13">
    <name type="scientific">Bacteriovorax antarcticus</name>
    <dbReference type="NCBI Taxonomy" id="3088717"/>
    <lineage>
        <taxon>Bacteria</taxon>
        <taxon>Pseudomonadati</taxon>
        <taxon>Bdellovibrionota</taxon>
        <taxon>Bacteriovoracia</taxon>
        <taxon>Bacteriovoracales</taxon>
        <taxon>Bacteriovoracaceae</taxon>
        <taxon>Bacteriovorax</taxon>
    </lineage>
</organism>
<keyword evidence="6 11" id="KW-0067">ATP-binding</keyword>
<evidence type="ECO:0000256" key="9">
    <source>
        <dbReference type="ARBA" id="ARBA00023065"/>
    </source>
</evidence>
<sequence>MKTIKQGLLIFCTLTVIVGGIYPAFVYGISQIFFAEKARGGIVMYKDQKVGARLIAQEFTNDKYFWGRPSAAGYNASASGASNYALTNKDHQAAVKERKDKGLDYDLLTTSGSGLDPHISPDAAYLQVERVAKSRGLNPEVVTKLVKENIEGRQLGFLGEERVNVLRLNLSLETLVHE</sequence>
<keyword evidence="8 11" id="KW-1133">Transmembrane helix</keyword>
<keyword evidence="1 11" id="KW-0813">Transport</keyword>
<evidence type="ECO:0000256" key="8">
    <source>
        <dbReference type="ARBA" id="ARBA00022989"/>
    </source>
</evidence>
<keyword evidence="2 11" id="KW-1003">Cell membrane</keyword>
<dbReference type="HAMAP" id="MF_00276">
    <property type="entry name" value="KdpC"/>
    <property type="match status" value="1"/>
</dbReference>
<comment type="subcellular location">
    <subcellularLocation>
        <location evidence="11">Cell membrane</location>
        <topology evidence="11">Single-pass membrane protein</topology>
    </subcellularLocation>
</comment>
<evidence type="ECO:0000256" key="2">
    <source>
        <dbReference type="ARBA" id="ARBA00022475"/>
    </source>
</evidence>
<dbReference type="InterPro" id="IPR003820">
    <property type="entry name" value="KdpC"/>
</dbReference>
<keyword evidence="9 11" id="KW-0406">Ion transport</keyword>
<comment type="function">
    <text evidence="11">Part of the high-affinity ATP-driven potassium transport (or Kdp) system, which catalyzes the hydrolysis of ATP coupled with the electrogenic transport of potassium into the cytoplasm. This subunit acts as a catalytic chaperone that increases the ATP-binding affinity of the ATP-hydrolyzing subunit KdpB by the formation of a transient KdpB/KdpC/ATP ternary complex.</text>
</comment>
<keyword evidence="10 11" id="KW-0472">Membrane</keyword>
<keyword evidence="4 11" id="KW-0812">Transmembrane</keyword>
<evidence type="ECO:0000256" key="7">
    <source>
        <dbReference type="ARBA" id="ARBA00022958"/>
    </source>
</evidence>
<evidence type="ECO:0000256" key="6">
    <source>
        <dbReference type="ARBA" id="ARBA00022840"/>
    </source>
</evidence>
<keyword evidence="3 11" id="KW-0633">Potassium transport</keyword>
<comment type="caution">
    <text evidence="12">The sequence shown here is derived from an EMBL/GenBank/DDBJ whole genome shotgun (WGS) entry which is preliminary data.</text>
</comment>
<dbReference type="PIRSF" id="PIRSF001296">
    <property type="entry name" value="K_ATPase_KdpC"/>
    <property type="match status" value="1"/>
</dbReference>
<dbReference type="Proteomes" id="UP001302274">
    <property type="component" value="Unassembled WGS sequence"/>
</dbReference>
<reference evidence="12 13" key="1">
    <citation type="submission" date="2023-11" db="EMBL/GenBank/DDBJ databases">
        <title>A Novel Polar Bacteriovorax (B. antarcticus) Isolated from the Biocrust in Antarctica.</title>
        <authorList>
            <person name="Mun W."/>
            <person name="Choi S.Y."/>
            <person name="Mitchell R.J."/>
        </authorList>
    </citation>
    <scope>NUCLEOTIDE SEQUENCE [LARGE SCALE GENOMIC DNA]</scope>
    <source>
        <strain evidence="12 13">PP10</strain>
    </source>
</reference>
<proteinExistence type="inferred from homology"/>
<comment type="subunit">
    <text evidence="11">The system is composed of three essential subunits: KdpA, KdpB and KdpC.</text>
</comment>
<gene>
    <name evidence="11 12" type="primary">kdpC</name>
    <name evidence="12" type="ORF">SHI21_13165</name>
</gene>
<dbReference type="NCBIfam" id="NF001454">
    <property type="entry name" value="PRK00315.1"/>
    <property type="match status" value="1"/>
</dbReference>